<gene>
    <name evidence="3" type="ORF">Cvel_1</name>
</gene>
<dbReference type="InterPro" id="IPR001202">
    <property type="entry name" value="WW_dom"/>
</dbReference>
<evidence type="ECO:0000256" key="1">
    <source>
        <dbReference type="SAM" id="MobiDB-lite"/>
    </source>
</evidence>
<feature type="domain" description="WW" evidence="2">
    <location>
        <begin position="68"/>
        <end position="96"/>
    </location>
</feature>
<name>A0A0G4I122_9ALVE</name>
<dbReference type="AlphaFoldDB" id="A0A0G4I122"/>
<dbReference type="PROSITE" id="PS01159">
    <property type="entry name" value="WW_DOMAIN_1"/>
    <property type="match status" value="1"/>
</dbReference>
<evidence type="ECO:0000313" key="3">
    <source>
        <dbReference type="EMBL" id="CEM50574.1"/>
    </source>
</evidence>
<dbReference type="SUPFAM" id="SSF51045">
    <property type="entry name" value="WW domain"/>
    <property type="match status" value="1"/>
</dbReference>
<dbReference type="Gene3D" id="2.20.70.10">
    <property type="match status" value="1"/>
</dbReference>
<dbReference type="InterPro" id="IPR036020">
    <property type="entry name" value="WW_dom_sf"/>
</dbReference>
<protein>
    <recommendedName>
        <fullName evidence="2">WW domain-containing protein</fullName>
    </recommendedName>
</protein>
<sequence length="111" mass="12187">MEGGGEPGAIRTDEDPHSASSSSAQAQDPPNPTENRIPEENPGTAIVGDQQISVLPQQKERQLSVGDWVAVPDSRYDAYYFFNKQTGFSSWTPPEEMRQAGVRHCFLPALI</sequence>
<proteinExistence type="predicted"/>
<feature type="compositionally biased region" description="Low complexity" evidence="1">
    <location>
        <begin position="18"/>
        <end position="27"/>
    </location>
</feature>
<dbReference type="EMBL" id="CDMZ01004701">
    <property type="protein sequence ID" value="CEM50574.1"/>
    <property type="molecule type" value="Genomic_DNA"/>
</dbReference>
<feature type="region of interest" description="Disordered" evidence="1">
    <location>
        <begin position="1"/>
        <end position="44"/>
    </location>
</feature>
<organism evidence="3">
    <name type="scientific">Chromera velia CCMP2878</name>
    <dbReference type="NCBI Taxonomy" id="1169474"/>
    <lineage>
        <taxon>Eukaryota</taxon>
        <taxon>Sar</taxon>
        <taxon>Alveolata</taxon>
        <taxon>Colpodellida</taxon>
        <taxon>Chromeraceae</taxon>
        <taxon>Chromera</taxon>
    </lineage>
</organism>
<reference evidence="3" key="1">
    <citation type="submission" date="2014-11" db="EMBL/GenBank/DDBJ databases">
        <authorList>
            <person name="Otto D Thomas"/>
            <person name="Naeem Raeece"/>
        </authorList>
    </citation>
    <scope>NUCLEOTIDE SEQUENCE</scope>
</reference>
<dbReference type="PROSITE" id="PS50020">
    <property type="entry name" value="WW_DOMAIN_2"/>
    <property type="match status" value="1"/>
</dbReference>
<accession>A0A0G4I122</accession>
<evidence type="ECO:0000259" key="2">
    <source>
        <dbReference type="PROSITE" id="PS50020"/>
    </source>
</evidence>
<dbReference type="VEuPathDB" id="CryptoDB:Cvel_1"/>